<feature type="region of interest" description="Disordered" evidence="6">
    <location>
        <begin position="10"/>
        <end position="49"/>
    </location>
</feature>
<feature type="compositionally biased region" description="Polar residues" evidence="6">
    <location>
        <begin position="32"/>
        <end position="47"/>
    </location>
</feature>
<comment type="caution">
    <text evidence="5">Lacks conserved residue(s) required for the propagation of feature annotation.</text>
</comment>
<feature type="short sequence motif" description="LxCxE motif" evidence="5">
    <location>
        <begin position="292"/>
        <end position="296"/>
    </location>
</feature>
<dbReference type="Proteomes" id="UP000501690">
    <property type="component" value="Linkage Group LG6"/>
</dbReference>
<keyword evidence="8" id="KW-1185">Reference proteome</keyword>
<evidence type="ECO:0000256" key="2">
    <source>
        <dbReference type="ARBA" id="ARBA00023015"/>
    </source>
</evidence>
<dbReference type="PROSITE" id="PS50985">
    <property type="entry name" value="GRAS"/>
    <property type="match status" value="1"/>
</dbReference>
<keyword evidence="4" id="KW-0539">Nucleus</keyword>
<comment type="similarity">
    <text evidence="5">Belongs to the GRAS family.</text>
</comment>
<evidence type="ECO:0000313" key="7">
    <source>
        <dbReference type="EMBL" id="QCD96767.1"/>
    </source>
</evidence>
<feature type="region of interest" description="SAW" evidence="5">
    <location>
        <begin position="570"/>
        <end position="645"/>
    </location>
</feature>
<dbReference type="Pfam" id="PF03514">
    <property type="entry name" value="GRAS"/>
    <property type="match status" value="1"/>
</dbReference>
<keyword evidence="2" id="KW-0805">Transcription regulation</keyword>
<evidence type="ECO:0000313" key="8">
    <source>
        <dbReference type="Proteomes" id="UP000501690"/>
    </source>
</evidence>
<feature type="region of interest" description="Disordered" evidence="6">
    <location>
        <begin position="241"/>
        <end position="267"/>
    </location>
</feature>
<evidence type="ECO:0000256" key="5">
    <source>
        <dbReference type="PROSITE-ProRule" id="PRU01191"/>
    </source>
</evidence>
<dbReference type="OrthoDB" id="1936481at2759"/>
<organism evidence="7 8">
    <name type="scientific">Vigna unguiculata</name>
    <name type="common">Cowpea</name>
    <dbReference type="NCBI Taxonomy" id="3917"/>
    <lineage>
        <taxon>Eukaryota</taxon>
        <taxon>Viridiplantae</taxon>
        <taxon>Streptophyta</taxon>
        <taxon>Embryophyta</taxon>
        <taxon>Tracheophyta</taxon>
        <taxon>Spermatophyta</taxon>
        <taxon>Magnoliopsida</taxon>
        <taxon>eudicotyledons</taxon>
        <taxon>Gunneridae</taxon>
        <taxon>Pentapetalae</taxon>
        <taxon>rosids</taxon>
        <taxon>fabids</taxon>
        <taxon>Fabales</taxon>
        <taxon>Fabaceae</taxon>
        <taxon>Papilionoideae</taxon>
        <taxon>50 kb inversion clade</taxon>
        <taxon>NPAAA clade</taxon>
        <taxon>indigoferoid/millettioid clade</taxon>
        <taxon>Phaseoleae</taxon>
        <taxon>Vigna</taxon>
    </lineage>
</organism>
<dbReference type="GO" id="GO:0005634">
    <property type="term" value="C:nucleus"/>
    <property type="evidence" value="ECO:0007669"/>
    <property type="project" value="UniProtKB-SubCell"/>
</dbReference>
<name>A0A4D6M782_VIGUN</name>
<feature type="region of interest" description="VHIID" evidence="5">
    <location>
        <begin position="363"/>
        <end position="428"/>
    </location>
</feature>
<accession>A0A4D6M782</accession>
<dbReference type="EMBL" id="CP039350">
    <property type="protein sequence ID" value="QCD96767.1"/>
    <property type="molecule type" value="Genomic_DNA"/>
</dbReference>
<evidence type="ECO:0000256" key="3">
    <source>
        <dbReference type="ARBA" id="ARBA00023163"/>
    </source>
</evidence>
<evidence type="ECO:0000256" key="4">
    <source>
        <dbReference type="ARBA" id="ARBA00023242"/>
    </source>
</evidence>
<proteinExistence type="inferred from homology"/>
<dbReference type="Gramene" id="Vigun01g073400.1.v1.2">
    <property type="protein sequence ID" value="Vigun01g073400.1.v1.2"/>
    <property type="gene ID" value="Vigun01g073400.v1.2"/>
</dbReference>
<protein>
    <submittedName>
        <fullName evidence="7">DELLA protein</fullName>
    </submittedName>
</protein>
<dbReference type="AlphaFoldDB" id="A0A4D6M782"/>
<evidence type="ECO:0000256" key="6">
    <source>
        <dbReference type="SAM" id="MobiDB-lite"/>
    </source>
</evidence>
<feature type="short sequence motif" description="VHIID" evidence="5">
    <location>
        <begin position="394"/>
        <end position="398"/>
    </location>
</feature>
<comment type="subcellular location">
    <subcellularLocation>
        <location evidence="1">Nucleus</location>
    </subcellularLocation>
</comment>
<dbReference type="PANTHER" id="PTHR31636">
    <property type="entry name" value="OSJNBA0084A10.13 PROTEIN-RELATED"/>
    <property type="match status" value="1"/>
</dbReference>
<feature type="compositionally biased region" description="Polar residues" evidence="6">
    <location>
        <begin position="10"/>
        <end position="25"/>
    </location>
</feature>
<gene>
    <name evidence="7" type="ORF">DEO72_LG6g1476</name>
</gene>
<dbReference type="InterPro" id="IPR005202">
    <property type="entry name" value="TF_GRAS"/>
</dbReference>
<evidence type="ECO:0000256" key="1">
    <source>
        <dbReference type="ARBA" id="ARBA00004123"/>
    </source>
</evidence>
<keyword evidence="3" id="KW-0804">Transcription</keyword>
<reference evidence="7 8" key="1">
    <citation type="submission" date="2019-04" db="EMBL/GenBank/DDBJ databases">
        <title>An improved genome assembly and genetic linkage map for asparagus bean, Vigna unguiculata ssp. sesquipedialis.</title>
        <authorList>
            <person name="Xia Q."/>
            <person name="Zhang R."/>
            <person name="Dong Y."/>
        </authorList>
    </citation>
    <scope>NUCLEOTIDE SEQUENCE [LARGE SCALE GENOMIC DNA]</scope>
    <source>
        <tissue evidence="7">Leaf</tissue>
    </source>
</reference>
<sequence length="646" mass="72101">MINSLCGTLKSENNSRTKVQPTSSNESKKNATESSGDLDQTGLTPPSLNLPALKFELDGDVEVQSPDSSMWESFFADQLDADFMISSPVRNVPSPQLSSYNCSYNYAHGMQGQTLSGCSPPRFSSSQIGPFNTTHKGKGLSPLHRVFNSPNNQYMQHVENLSLPAIEEFLEDYQGYSSTKVSSDIATSSECFDLSSQISSSMLDSLTLPNSSRYHGSVDEESSVQESDIYHQMGSMASASLSQALQQERYQEKRQKQHQQQQQRQQDNLMVPIPIGIEQEQDSGLQLVHLLLACAEAVAKEEYMLARRYLHHLNRVVTPLGDSMQRVAACFTDSLSARLNATLTPKPSKPISPSNSMEVLKIYQIVYQACPYVKFAHFTANQAIFEAFETEERVHVIDLDILQGYQWPAFMQALAARPTTAPFLRITGVGPSLDAVRETGRCLTELAHSLRIPFEFHAVGEQLEDLKPHMLHRRVGEALAVNAVNRLHRVPGNHLGNLLSMIRDQAPNIVTLVEQEASHNGPYFLGRFLEALHYYSAIFDSLDATFPADSAQRAKVEQYIFAPEIRNIVACEGPERFERHERLEKWRKIMEGKGFKGVALSPNAVTQSKILLGLYSCEGYRLTEDKGCLLLGWQDRAIVAASAWRC</sequence>